<protein>
    <submittedName>
        <fullName evidence="1">Uncharacterized protein</fullName>
    </submittedName>
</protein>
<organism evidence="1 2">
    <name type="scientific">Candidatus Entotheonella gemina</name>
    <dbReference type="NCBI Taxonomy" id="1429439"/>
    <lineage>
        <taxon>Bacteria</taxon>
        <taxon>Pseudomonadati</taxon>
        <taxon>Nitrospinota/Tectimicrobiota group</taxon>
        <taxon>Candidatus Tectimicrobiota</taxon>
        <taxon>Candidatus Entotheonellia</taxon>
        <taxon>Candidatus Entotheonellales</taxon>
        <taxon>Candidatus Entotheonellaceae</taxon>
        <taxon>Candidatus Entotheonella</taxon>
    </lineage>
</organism>
<dbReference type="PATRIC" id="fig|1429439.4.peg.2018"/>
<comment type="caution">
    <text evidence="1">The sequence shown here is derived from an EMBL/GenBank/DDBJ whole genome shotgun (WGS) entry which is preliminary data.</text>
</comment>
<keyword evidence="2" id="KW-1185">Reference proteome</keyword>
<gene>
    <name evidence="1" type="ORF">ETSY2_11770</name>
</gene>
<evidence type="ECO:0000313" key="2">
    <source>
        <dbReference type="Proteomes" id="UP000019140"/>
    </source>
</evidence>
<dbReference type="EMBL" id="AZHX01000477">
    <property type="protein sequence ID" value="ETX07341.1"/>
    <property type="molecule type" value="Genomic_DNA"/>
</dbReference>
<accession>W4MBS5</accession>
<reference evidence="1 2" key="1">
    <citation type="journal article" date="2014" name="Nature">
        <title>An environmental bacterial taxon with a large and distinct metabolic repertoire.</title>
        <authorList>
            <person name="Wilson M.C."/>
            <person name="Mori T."/>
            <person name="Ruckert C."/>
            <person name="Uria A.R."/>
            <person name="Helf M.J."/>
            <person name="Takada K."/>
            <person name="Gernert C."/>
            <person name="Steffens U.A."/>
            <person name="Heycke N."/>
            <person name="Schmitt S."/>
            <person name="Rinke C."/>
            <person name="Helfrich E.J."/>
            <person name="Brachmann A.O."/>
            <person name="Gurgui C."/>
            <person name="Wakimoto T."/>
            <person name="Kracht M."/>
            <person name="Crusemann M."/>
            <person name="Hentschel U."/>
            <person name="Abe I."/>
            <person name="Matsunaga S."/>
            <person name="Kalinowski J."/>
            <person name="Takeyama H."/>
            <person name="Piel J."/>
        </authorList>
    </citation>
    <scope>NUCLEOTIDE SEQUENCE [LARGE SCALE GENOMIC DNA]</scope>
    <source>
        <strain evidence="2">TSY2</strain>
    </source>
</reference>
<name>W4MBS5_9BACT</name>
<dbReference type="HOGENOM" id="CLU_1943876_0_0_7"/>
<dbReference type="Proteomes" id="UP000019140">
    <property type="component" value="Unassembled WGS sequence"/>
</dbReference>
<sequence>MPWPELLYAQVVKKTRRRRIVAVNRHVAIGTQAAVDQVLKAYGWVINTAFVERLNLSLRQRVAPMRRRSATSCKGEAGLDSQLTLFQVYYNFVLPHASLRQVLAEPVATNRRGSAKLWQPRTPAMAAGLTDHRWSLREVLMFRVPPWPQPQMV</sequence>
<dbReference type="AlphaFoldDB" id="W4MBS5"/>
<evidence type="ECO:0000313" key="1">
    <source>
        <dbReference type="EMBL" id="ETX07341.1"/>
    </source>
</evidence>
<proteinExistence type="predicted"/>